<gene>
    <name evidence="1" type="ORF">DXB61_14290</name>
</gene>
<protein>
    <submittedName>
        <fullName evidence="1">Uncharacterized protein</fullName>
    </submittedName>
</protein>
<evidence type="ECO:0000313" key="2">
    <source>
        <dbReference type="Proteomes" id="UP000261088"/>
    </source>
</evidence>
<dbReference type="EMBL" id="QSUP01000021">
    <property type="protein sequence ID" value="RGN49049.1"/>
    <property type="molecule type" value="Genomic_DNA"/>
</dbReference>
<sequence length="61" mass="6968">MCISPKKRSQFEGNVGNPTKRNWKLGGIIKNKCYLCKGNRKKIELFNPYEMASVHIAALNE</sequence>
<evidence type="ECO:0000313" key="1">
    <source>
        <dbReference type="EMBL" id="RGN49049.1"/>
    </source>
</evidence>
<proteinExistence type="predicted"/>
<organism evidence="1 2">
    <name type="scientific">Parabacteroides merdae</name>
    <dbReference type="NCBI Taxonomy" id="46503"/>
    <lineage>
        <taxon>Bacteria</taxon>
        <taxon>Pseudomonadati</taxon>
        <taxon>Bacteroidota</taxon>
        <taxon>Bacteroidia</taxon>
        <taxon>Bacteroidales</taxon>
        <taxon>Tannerellaceae</taxon>
        <taxon>Parabacteroides</taxon>
    </lineage>
</organism>
<dbReference type="AlphaFoldDB" id="A0AB37LS04"/>
<accession>A0AB37LS04</accession>
<dbReference type="Proteomes" id="UP000261088">
    <property type="component" value="Unassembled WGS sequence"/>
</dbReference>
<name>A0AB37LS04_9BACT</name>
<comment type="caution">
    <text evidence="1">The sequence shown here is derived from an EMBL/GenBank/DDBJ whole genome shotgun (WGS) entry which is preliminary data.</text>
</comment>
<reference evidence="1 2" key="1">
    <citation type="submission" date="2018-08" db="EMBL/GenBank/DDBJ databases">
        <title>A genome reference for cultivated species of the human gut microbiota.</title>
        <authorList>
            <person name="Zou Y."/>
            <person name="Xue W."/>
            <person name="Luo G."/>
        </authorList>
    </citation>
    <scope>NUCLEOTIDE SEQUENCE [LARGE SCALE GENOMIC DNA]</scope>
    <source>
        <strain evidence="1 2">OM05-11AA</strain>
    </source>
</reference>